<dbReference type="PANTHER" id="PTHR23110:SF111">
    <property type="entry name" value="LONGITUDINALS LACKING PROTEIN, ISOFORMS F_I_K_T"/>
    <property type="match status" value="1"/>
</dbReference>
<dbReference type="InterPro" id="IPR013087">
    <property type="entry name" value="Znf_C2H2_type"/>
</dbReference>
<dbReference type="Gene3D" id="3.30.710.10">
    <property type="entry name" value="Potassium Channel Kv1.1, Chain A"/>
    <property type="match status" value="1"/>
</dbReference>
<dbReference type="GO" id="GO:0045476">
    <property type="term" value="P:nurse cell apoptotic process"/>
    <property type="evidence" value="ECO:0007669"/>
    <property type="project" value="UniProtKB-ARBA"/>
</dbReference>
<keyword evidence="11" id="KW-1185">Reference proteome</keyword>
<feature type="region of interest" description="Disordered" evidence="7">
    <location>
        <begin position="149"/>
        <end position="172"/>
    </location>
</feature>
<feature type="domain" description="C2H2-type" evidence="9">
    <location>
        <begin position="312"/>
        <end position="340"/>
    </location>
</feature>
<dbReference type="GO" id="GO:0007464">
    <property type="term" value="P:R3/R4 cell fate commitment"/>
    <property type="evidence" value="ECO:0007669"/>
    <property type="project" value="UniProtKB-ARBA"/>
</dbReference>
<dbReference type="PROSITE" id="PS50097">
    <property type="entry name" value="BTB"/>
    <property type="match status" value="1"/>
</dbReference>
<dbReference type="GO" id="GO:0005634">
    <property type="term" value="C:nucleus"/>
    <property type="evidence" value="ECO:0007669"/>
    <property type="project" value="UniProtKB-ARBA"/>
</dbReference>
<sequence length="341" mass="38008">MTNKYNLKWNSHHVETFQGFDALRHREVLVDVALSCDGQSVKAHKLILCAGSGYFERIFSREVHGNGTPTIHFYGVDMHLLKFLIEFMYCGEVDIPSADLEKFIALAENLEVKGLKGDRPKGTGSSGHGTAIPVQDIQDALAHKRKIENSDHIESTKTKLSRSQLPVSPGINNISAPVRSKVAMPMPLPLQGPSCKVESNSSASEEVQVKEESSEEVITIDSSAPSAEEPEHEWEEDLSETAYYSEEMEEEPEAPASIPSDVDPQSVCWIEKSVWCGVTALQSRLFFCGVCPYKSSRKDLVSRHGGTHTRPFQCTVCLKAYTRKEYLQDHLLKRHSQSQDS</sequence>
<keyword evidence="6" id="KW-0479">Metal-binding</keyword>
<dbReference type="GO" id="GO:0007526">
    <property type="term" value="P:larval somatic muscle development"/>
    <property type="evidence" value="ECO:0007669"/>
    <property type="project" value="UniProtKB-ARBA"/>
</dbReference>
<dbReference type="SMART" id="SM00225">
    <property type="entry name" value="BTB"/>
    <property type="match status" value="1"/>
</dbReference>
<dbReference type="InterPro" id="IPR000210">
    <property type="entry name" value="BTB/POZ_dom"/>
</dbReference>
<keyword evidence="3" id="KW-0524">Neurogenesis</keyword>
<evidence type="ECO:0000259" key="9">
    <source>
        <dbReference type="PROSITE" id="PS50157"/>
    </source>
</evidence>
<dbReference type="GO" id="GO:0045467">
    <property type="term" value="P:R7 cell development"/>
    <property type="evidence" value="ECO:0007669"/>
    <property type="project" value="UniProtKB-ARBA"/>
</dbReference>
<accession>A0A7R8XA48</accession>
<dbReference type="GO" id="GO:0008270">
    <property type="term" value="F:zinc ion binding"/>
    <property type="evidence" value="ECO:0007669"/>
    <property type="project" value="UniProtKB-KW"/>
</dbReference>
<evidence type="ECO:0000256" key="3">
    <source>
        <dbReference type="ARBA" id="ARBA00022902"/>
    </source>
</evidence>
<dbReference type="InterPro" id="IPR051095">
    <property type="entry name" value="Dros_DevTransReg"/>
</dbReference>
<evidence type="ECO:0000256" key="2">
    <source>
        <dbReference type="ARBA" id="ARBA00022782"/>
    </source>
</evidence>
<name>A0A7R8XA48_9CRUS</name>
<keyword evidence="1" id="KW-0217">Developmental protein</keyword>
<dbReference type="GO" id="GO:0006357">
    <property type="term" value="P:regulation of transcription by RNA polymerase II"/>
    <property type="evidence" value="ECO:0007669"/>
    <property type="project" value="TreeGrafter"/>
</dbReference>
<feature type="compositionally biased region" description="Acidic residues" evidence="7">
    <location>
        <begin position="228"/>
        <end position="237"/>
    </location>
</feature>
<evidence type="ECO:0000256" key="5">
    <source>
        <dbReference type="ARBA" id="ARBA00037382"/>
    </source>
</evidence>
<feature type="compositionally biased region" description="Polar residues" evidence="7">
    <location>
        <begin position="161"/>
        <end position="172"/>
    </location>
</feature>
<dbReference type="SUPFAM" id="SSF54695">
    <property type="entry name" value="POZ domain"/>
    <property type="match status" value="1"/>
</dbReference>
<dbReference type="PANTHER" id="PTHR23110">
    <property type="entry name" value="BTB DOMAIN TRANSCRIPTION FACTOR"/>
    <property type="match status" value="1"/>
</dbReference>
<evidence type="ECO:0000256" key="7">
    <source>
        <dbReference type="SAM" id="MobiDB-lite"/>
    </source>
</evidence>
<feature type="region of interest" description="Disordered" evidence="7">
    <location>
        <begin position="206"/>
        <end position="237"/>
    </location>
</feature>
<evidence type="ECO:0000259" key="8">
    <source>
        <dbReference type="PROSITE" id="PS50097"/>
    </source>
</evidence>
<dbReference type="InterPro" id="IPR011333">
    <property type="entry name" value="SKP1/BTB/POZ_sf"/>
</dbReference>
<dbReference type="GO" id="GO:0008406">
    <property type="term" value="P:gonad development"/>
    <property type="evidence" value="ECO:0007669"/>
    <property type="project" value="UniProtKB-ARBA"/>
</dbReference>
<evidence type="ECO:0000313" key="11">
    <source>
        <dbReference type="Proteomes" id="UP000677054"/>
    </source>
</evidence>
<dbReference type="Gene3D" id="3.30.160.60">
    <property type="entry name" value="Classic Zinc Finger"/>
    <property type="match status" value="1"/>
</dbReference>
<gene>
    <name evidence="10" type="ORF">DSTB1V02_LOCUS2469</name>
</gene>
<dbReference type="Proteomes" id="UP000677054">
    <property type="component" value="Unassembled WGS sequence"/>
</dbReference>
<comment type="function">
    <text evidence="5">Putative transcription factor required for axon growth and guidance in the central and peripheral nervous systems. Repels CNS axons away from the midline by promoting the expression of the midline repellent sli and its receptor robo.</text>
</comment>
<organism evidence="10">
    <name type="scientific">Darwinula stevensoni</name>
    <dbReference type="NCBI Taxonomy" id="69355"/>
    <lineage>
        <taxon>Eukaryota</taxon>
        <taxon>Metazoa</taxon>
        <taxon>Ecdysozoa</taxon>
        <taxon>Arthropoda</taxon>
        <taxon>Crustacea</taxon>
        <taxon>Oligostraca</taxon>
        <taxon>Ostracoda</taxon>
        <taxon>Podocopa</taxon>
        <taxon>Podocopida</taxon>
        <taxon>Darwinulocopina</taxon>
        <taxon>Darwinuloidea</taxon>
        <taxon>Darwinulidae</taxon>
        <taxon>Darwinula</taxon>
    </lineage>
</organism>
<dbReference type="OrthoDB" id="6077919at2759"/>
<dbReference type="PROSITE" id="PS50157">
    <property type="entry name" value="ZINC_FINGER_C2H2_2"/>
    <property type="match status" value="1"/>
</dbReference>
<evidence type="ECO:0000256" key="4">
    <source>
        <dbReference type="ARBA" id="ARBA00023242"/>
    </source>
</evidence>
<proteinExistence type="predicted"/>
<keyword evidence="6" id="KW-0862">Zinc</keyword>
<keyword evidence="6" id="KW-0863">Zinc-finger</keyword>
<feature type="domain" description="BTB" evidence="8">
    <location>
        <begin position="30"/>
        <end position="97"/>
    </location>
</feature>
<dbReference type="AlphaFoldDB" id="A0A7R8XA48"/>
<dbReference type="EMBL" id="CAJPEV010000276">
    <property type="protein sequence ID" value="CAG0883322.1"/>
    <property type="molecule type" value="Genomic_DNA"/>
</dbReference>
<keyword evidence="2" id="KW-0221">Differentiation</keyword>
<evidence type="ECO:0000313" key="10">
    <source>
        <dbReference type="EMBL" id="CAD7242504.1"/>
    </source>
</evidence>
<dbReference type="InterPro" id="IPR036236">
    <property type="entry name" value="Znf_C2H2_sf"/>
</dbReference>
<dbReference type="SMART" id="SM00355">
    <property type="entry name" value="ZnF_C2H2"/>
    <property type="match status" value="2"/>
</dbReference>
<dbReference type="EMBL" id="LR899793">
    <property type="protein sequence ID" value="CAD7242504.1"/>
    <property type="molecule type" value="Genomic_DNA"/>
</dbReference>
<dbReference type="CDD" id="cd18315">
    <property type="entry name" value="BTB_POZ_BAB-like"/>
    <property type="match status" value="1"/>
</dbReference>
<dbReference type="Pfam" id="PF00651">
    <property type="entry name" value="BTB"/>
    <property type="match status" value="1"/>
</dbReference>
<evidence type="ECO:0000256" key="6">
    <source>
        <dbReference type="PROSITE-ProRule" id="PRU00042"/>
    </source>
</evidence>
<dbReference type="GO" id="GO:0016199">
    <property type="term" value="P:axon midline choice point recognition"/>
    <property type="evidence" value="ECO:0007669"/>
    <property type="project" value="UniProtKB-ARBA"/>
</dbReference>
<dbReference type="PROSITE" id="PS00028">
    <property type="entry name" value="ZINC_FINGER_C2H2_1"/>
    <property type="match status" value="1"/>
</dbReference>
<reference evidence="10" key="1">
    <citation type="submission" date="2020-11" db="EMBL/GenBank/DDBJ databases">
        <authorList>
            <person name="Tran Van P."/>
        </authorList>
    </citation>
    <scope>NUCLEOTIDE SEQUENCE</scope>
</reference>
<protein>
    <submittedName>
        <fullName evidence="10">Uncharacterized protein</fullName>
    </submittedName>
</protein>
<evidence type="ECO:0000256" key="1">
    <source>
        <dbReference type="ARBA" id="ARBA00022473"/>
    </source>
</evidence>
<dbReference type="GO" id="GO:0035167">
    <property type="term" value="P:larval lymph gland hemopoiesis"/>
    <property type="evidence" value="ECO:0007669"/>
    <property type="project" value="UniProtKB-ARBA"/>
</dbReference>
<dbReference type="SUPFAM" id="SSF57667">
    <property type="entry name" value="beta-beta-alpha zinc fingers"/>
    <property type="match status" value="1"/>
</dbReference>
<dbReference type="GO" id="GO:0048813">
    <property type="term" value="P:dendrite morphogenesis"/>
    <property type="evidence" value="ECO:0007669"/>
    <property type="project" value="UniProtKB-ARBA"/>
</dbReference>
<keyword evidence="4" id="KW-0539">Nucleus</keyword>